<dbReference type="RefSeq" id="WP_131014830.1">
    <property type="nucleotide sequence ID" value="NZ_SIRE01000012.1"/>
</dbReference>
<comment type="caution">
    <text evidence="2">The sequence shown here is derived from an EMBL/GenBank/DDBJ whole genome shotgun (WGS) entry which is preliminary data.</text>
</comment>
<protein>
    <recommendedName>
        <fullName evidence="1">Regulatory protein YycH-like domain-containing protein</fullName>
    </recommendedName>
</protein>
<gene>
    <name evidence="2" type="ORF">EYB31_18390</name>
</gene>
<evidence type="ECO:0000313" key="3">
    <source>
        <dbReference type="Proteomes" id="UP000293142"/>
    </source>
</evidence>
<reference evidence="2 3" key="1">
    <citation type="submission" date="2019-02" db="EMBL/GenBank/DDBJ databases">
        <title>Paenibacillus sp. nov., isolated from surface-sterilized tissue of Thalictrum simplex L.</title>
        <authorList>
            <person name="Tuo L."/>
        </authorList>
    </citation>
    <scope>NUCLEOTIDE SEQUENCE [LARGE SCALE GENOMIC DNA]</scope>
    <source>
        <strain evidence="2 3">N2SHLJ1</strain>
    </source>
</reference>
<sequence>MDWGRVKSILIFSFLILNLILGYQLWTSRSVQLQSVADASTALEEIKHLVRTKNIQLPSELPKDVPKLKEIVVRFDENMKSDKQIPLQLPFRYNPLLSKGAMKDMTAKMAIQHIESYQYDPVESKNGVYVFHQLNGTLPMFEVKLELYEQNGQISAYKQGYVEVQSEGEQKEQKVIPMHIALRSLIENYMPNNSVITSMKLGYHGQVYNSQTMYMVPSWRVALANGDFYYIHALNGAVEVPQNGKR</sequence>
<keyword evidence="3" id="KW-1185">Reference proteome</keyword>
<name>A0A4Q9DRP7_9BACL</name>
<dbReference type="InterPro" id="IPR018604">
    <property type="entry name" value="YycI-like"/>
</dbReference>
<dbReference type="OrthoDB" id="2388036at2"/>
<dbReference type="Gene3D" id="2.40.128.690">
    <property type="entry name" value="YycH protein, domain 3-like"/>
    <property type="match status" value="1"/>
</dbReference>
<evidence type="ECO:0000259" key="1">
    <source>
        <dbReference type="Pfam" id="PF09648"/>
    </source>
</evidence>
<organism evidence="2 3">
    <name type="scientific">Paenibacillus thalictri</name>
    <dbReference type="NCBI Taxonomy" id="2527873"/>
    <lineage>
        <taxon>Bacteria</taxon>
        <taxon>Bacillati</taxon>
        <taxon>Bacillota</taxon>
        <taxon>Bacilli</taxon>
        <taxon>Bacillales</taxon>
        <taxon>Paenibacillaceae</taxon>
        <taxon>Paenibacillus</taxon>
    </lineage>
</organism>
<dbReference type="EMBL" id="SIRE01000012">
    <property type="protein sequence ID" value="TBL77439.1"/>
    <property type="molecule type" value="Genomic_DNA"/>
</dbReference>
<proteinExistence type="predicted"/>
<dbReference type="Pfam" id="PF09648">
    <property type="entry name" value="YycI"/>
    <property type="match status" value="1"/>
</dbReference>
<evidence type="ECO:0000313" key="2">
    <source>
        <dbReference type="EMBL" id="TBL77439.1"/>
    </source>
</evidence>
<dbReference type="AlphaFoldDB" id="A0A4Q9DRP7"/>
<feature type="domain" description="Regulatory protein YycH-like" evidence="1">
    <location>
        <begin position="95"/>
        <end position="226"/>
    </location>
</feature>
<accession>A0A4Q9DRP7</accession>
<dbReference type="GO" id="GO:0016020">
    <property type="term" value="C:membrane"/>
    <property type="evidence" value="ECO:0007669"/>
    <property type="project" value="InterPro"/>
</dbReference>
<dbReference type="Proteomes" id="UP000293142">
    <property type="component" value="Unassembled WGS sequence"/>
</dbReference>